<comment type="caution">
    <text evidence="2">The sequence shown here is derived from an EMBL/GenBank/DDBJ whole genome shotgun (WGS) entry which is preliminary data.</text>
</comment>
<dbReference type="EMBL" id="AOKG01002738">
    <property type="protein sequence ID" value="EPN29853.1"/>
    <property type="molecule type" value="Genomic_DNA"/>
</dbReference>
<reference evidence="2 3" key="1">
    <citation type="journal article" date="2013" name="PLoS Pathog.">
        <title>Genomic analysis of the Kiwifruit pathogen Pseudomonas syringae pv. actinidiae provides insight into the origins of an emergent plant disease.</title>
        <authorList>
            <person name="McCann H.C."/>
            <person name="Rikkerink E.H."/>
            <person name="Bertels F."/>
            <person name="Fiers M."/>
            <person name="Lu A."/>
            <person name="Rees-George J."/>
            <person name="Andersen M.T."/>
            <person name="Gleave A.P."/>
            <person name="Haubold B."/>
            <person name="Wohlers M.W."/>
            <person name="Guttman D.S."/>
            <person name="Wang P.W."/>
            <person name="Straub C."/>
            <person name="Vanneste J.L."/>
            <person name="Rainey P.B."/>
            <person name="Templeton M.D."/>
        </authorList>
    </citation>
    <scope>NUCLEOTIDE SEQUENCE [LARGE SCALE GENOMIC DNA]</scope>
    <source>
        <strain evidence="2 3">ICMP 18807</strain>
    </source>
</reference>
<dbReference type="AlphaFoldDB" id="S6TKL9"/>
<dbReference type="PATRIC" id="fig|1194404.4.peg.8105"/>
<evidence type="ECO:0000313" key="3">
    <source>
        <dbReference type="Proteomes" id="UP000015729"/>
    </source>
</evidence>
<feature type="non-terminal residue" evidence="2">
    <location>
        <position position="1"/>
    </location>
</feature>
<accession>S6TKL9</accession>
<dbReference type="Proteomes" id="UP000015729">
    <property type="component" value="Unassembled WGS sequence"/>
</dbReference>
<protein>
    <submittedName>
        <fullName evidence="2">ImpA-like N-terminal family protein</fullName>
    </submittedName>
</protein>
<dbReference type="PANTHER" id="PTHR37951">
    <property type="entry name" value="CYTOPLASMIC PROTEIN-RELATED"/>
    <property type="match status" value="1"/>
</dbReference>
<organism evidence="2 3">
    <name type="scientific">Pseudomonas syringae pv. actinidiae ICMP 18807</name>
    <dbReference type="NCBI Taxonomy" id="1194404"/>
    <lineage>
        <taxon>Bacteria</taxon>
        <taxon>Pseudomonadati</taxon>
        <taxon>Pseudomonadota</taxon>
        <taxon>Gammaproteobacteria</taxon>
        <taxon>Pseudomonadales</taxon>
        <taxon>Pseudomonadaceae</taxon>
        <taxon>Pseudomonas</taxon>
        <taxon>Pseudomonas syringae</taxon>
    </lineage>
</organism>
<dbReference type="PANTHER" id="PTHR37951:SF1">
    <property type="entry name" value="TYPE VI SECRETION SYSTEM COMPONENT TSSA1"/>
    <property type="match status" value="1"/>
</dbReference>
<gene>
    <name evidence="2" type="ORF">A244_39698</name>
</gene>
<evidence type="ECO:0000313" key="2">
    <source>
        <dbReference type="EMBL" id="EPN29853.1"/>
    </source>
</evidence>
<feature type="region of interest" description="Disordered" evidence="1">
    <location>
        <begin position="1"/>
        <end position="26"/>
    </location>
</feature>
<proteinExistence type="predicted"/>
<feature type="compositionally biased region" description="Polar residues" evidence="1">
    <location>
        <begin position="12"/>
        <end position="26"/>
    </location>
</feature>
<dbReference type="InterPro" id="IPR017740">
    <property type="entry name" value="TssA-like"/>
</dbReference>
<sequence length="96" mass="10474">IAVVQTAGAAMTQPTQESASAPLRTTPTTRDEAFTMLAGIAQFFKNTEPQSPVPYLIERAIKWGNMPLEGWLSDVIKDSNVVDSIRDVLGTKEPKQ</sequence>
<evidence type="ECO:0000256" key="1">
    <source>
        <dbReference type="SAM" id="MobiDB-lite"/>
    </source>
</evidence>
<name>S6TKL9_PSESF</name>